<evidence type="ECO:0000256" key="1">
    <source>
        <dbReference type="ARBA" id="ARBA00022679"/>
    </source>
</evidence>
<dbReference type="SMART" id="SM00387">
    <property type="entry name" value="HATPase_c"/>
    <property type="match status" value="1"/>
</dbReference>
<dbReference type="SUPFAM" id="SSF52172">
    <property type="entry name" value="CheY-like"/>
    <property type="match status" value="1"/>
</dbReference>
<protein>
    <submittedName>
        <fullName evidence="7">Oxygen sensor histidine kinase NreB</fullName>
        <ecNumber evidence="7">2.7.13.3</ecNumber>
    </submittedName>
</protein>
<evidence type="ECO:0000259" key="6">
    <source>
        <dbReference type="PROSITE" id="PS50110"/>
    </source>
</evidence>
<dbReference type="RefSeq" id="WP_145201075.1">
    <property type="nucleotide sequence ID" value="NZ_CP036434.1"/>
</dbReference>
<accession>A0A518EWI8</accession>
<evidence type="ECO:0000313" key="7">
    <source>
        <dbReference type="EMBL" id="QDV08428.1"/>
    </source>
</evidence>
<dbReference type="InterPro" id="IPR036890">
    <property type="entry name" value="HATPase_C_sf"/>
</dbReference>
<dbReference type="PANTHER" id="PTHR24421:SF58">
    <property type="entry name" value="SIGNAL TRANSDUCTION HISTIDINE-PROTEIN KINASE_PHOSPHATASE UHPB"/>
    <property type="match status" value="1"/>
</dbReference>
<evidence type="ECO:0000256" key="4">
    <source>
        <dbReference type="PROSITE-ProRule" id="PRU00169"/>
    </source>
</evidence>
<feature type="domain" description="Response regulatory" evidence="6">
    <location>
        <begin position="18"/>
        <end position="134"/>
    </location>
</feature>
<evidence type="ECO:0000256" key="5">
    <source>
        <dbReference type="SAM" id="Coils"/>
    </source>
</evidence>
<feature type="modified residue" description="4-aspartylphosphate" evidence="4">
    <location>
        <position position="67"/>
    </location>
</feature>
<dbReference type="EC" id="2.7.13.3" evidence="7"/>
<dbReference type="PROSITE" id="PS50110">
    <property type="entry name" value="RESPONSE_REGULATORY"/>
    <property type="match status" value="1"/>
</dbReference>
<feature type="coiled-coil region" evidence="5">
    <location>
        <begin position="147"/>
        <end position="174"/>
    </location>
</feature>
<dbReference type="CDD" id="cd16917">
    <property type="entry name" value="HATPase_UhpB-NarQ-NarX-like"/>
    <property type="match status" value="1"/>
</dbReference>
<dbReference type="GO" id="GO:0000160">
    <property type="term" value="P:phosphorelay signal transduction system"/>
    <property type="evidence" value="ECO:0007669"/>
    <property type="project" value="UniProtKB-KW"/>
</dbReference>
<dbReference type="Gene3D" id="1.20.5.1930">
    <property type="match status" value="1"/>
</dbReference>
<gene>
    <name evidence="7" type="primary">nreB_4</name>
    <name evidence="7" type="ORF">Poly30_39710</name>
</gene>
<name>A0A518EWI8_9BACT</name>
<dbReference type="InterPro" id="IPR003594">
    <property type="entry name" value="HATPase_dom"/>
</dbReference>
<evidence type="ECO:0000313" key="8">
    <source>
        <dbReference type="Proteomes" id="UP000320390"/>
    </source>
</evidence>
<dbReference type="Pfam" id="PF02518">
    <property type="entry name" value="HATPase_c"/>
    <property type="match status" value="1"/>
</dbReference>
<keyword evidence="3" id="KW-0902">Two-component regulatory system</keyword>
<evidence type="ECO:0000256" key="2">
    <source>
        <dbReference type="ARBA" id="ARBA00022777"/>
    </source>
</evidence>
<keyword evidence="8" id="KW-1185">Reference proteome</keyword>
<dbReference type="Proteomes" id="UP000320390">
    <property type="component" value="Chromosome"/>
</dbReference>
<reference evidence="7 8" key="1">
    <citation type="submission" date="2019-02" db="EMBL/GenBank/DDBJ databases">
        <title>Deep-cultivation of Planctomycetes and their phenomic and genomic characterization uncovers novel biology.</title>
        <authorList>
            <person name="Wiegand S."/>
            <person name="Jogler M."/>
            <person name="Boedeker C."/>
            <person name="Pinto D."/>
            <person name="Vollmers J."/>
            <person name="Rivas-Marin E."/>
            <person name="Kohn T."/>
            <person name="Peeters S.H."/>
            <person name="Heuer A."/>
            <person name="Rast P."/>
            <person name="Oberbeckmann S."/>
            <person name="Bunk B."/>
            <person name="Jeske O."/>
            <person name="Meyerdierks A."/>
            <person name="Storesund J.E."/>
            <person name="Kallscheuer N."/>
            <person name="Luecker S."/>
            <person name="Lage O.M."/>
            <person name="Pohl T."/>
            <person name="Merkel B.J."/>
            <person name="Hornburger P."/>
            <person name="Mueller R.-W."/>
            <person name="Bruemmer F."/>
            <person name="Labrenz M."/>
            <person name="Spormann A.M."/>
            <person name="Op den Camp H."/>
            <person name="Overmann J."/>
            <person name="Amann R."/>
            <person name="Jetten M.S.M."/>
            <person name="Mascher T."/>
            <person name="Medema M.H."/>
            <person name="Devos D.P."/>
            <person name="Kaster A.-K."/>
            <person name="Ovreas L."/>
            <person name="Rohde M."/>
            <person name="Galperin M.Y."/>
            <person name="Jogler C."/>
        </authorList>
    </citation>
    <scope>NUCLEOTIDE SEQUENCE [LARGE SCALE GENOMIC DNA]</scope>
    <source>
        <strain evidence="7 8">Poly30</strain>
    </source>
</reference>
<dbReference type="SMART" id="SM00448">
    <property type="entry name" value="REC"/>
    <property type="match status" value="1"/>
</dbReference>
<dbReference type="EMBL" id="CP036434">
    <property type="protein sequence ID" value="QDV08428.1"/>
    <property type="molecule type" value="Genomic_DNA"/>
</dbReference>
<dbReference type="Gene3D" id="3.30.565.10">
    <property type="entry name" value="Histidine kinase-like ATPase, C-terminal domain"/>
    <property type="match status" value="1"/>
</dbReference>
<dbReference type="InterPro" id="IPR011006">
    <property type="entry name" value="CheY-like_superfamily"/>
</dbReference>
<dbReference type="PANTHER" id="PTHR24421">
    <property type="entry name" value="NITRATE/NITRITE SENSOR PROTEIN NARX-RELATED"/>
    <property type="match status" value="1"/>
</dbReference>
<dbReference type="GO" id="GO:0004673">
    <property type="term" value="F:protein histidine kinase activity"/>
    <property type="evidence" value="ECO:0007669"/>
    <property type="project" value="UniProtKB-EC"/>
</dbReference>
<evidence type="ECO:0000256" key="3">
    <source>
        <dbReference type="ARBA" id="ARBA00023012"/>
    </source>
</evidence>
<dbReference type="OrthoDB" id="272875at2"/>
<proteinExistence type="predicted"/>
<keyword evidence="2 7" id="KW-0418">Kinase</keyword>
<keyword evidence="1 7" id="KW-0808">Transferase</keyword>
<dbReference type="InterPro" id="IPR050482">
    <property type="entry name" value="Sensor_HK_TwoCompSys"/>
</dbReference>
<dbReference type="Pfam" id="PF00072">
    <property type="entry name" value="Response_reg"/>
    <property type="match status" value="1"/>
</dbReference>
<dbReference type="SUPFAM" id="SSF55874">
    <property type="entry name" value="ATPase domain of HSP90 chaperone/DNA topoisomerase II/histidine kinase"/>
    <property type="match status" value="1"/>
</dbReference>
<dbReference type="InterPro" id="IPR001789">
    <property type="entry name" value="Sig_transdc_resp-reg_receiver"/>
</dbReference>
<dbReference type="AlphaFoldDB" id="A0A518EWI8"/>
<keyword evidence="4" id="KW-0597">Phosphoprotein</keyword>
<keyword evidence="5" id="KW-0175">Coiled coil</keyword>
<sequence>MSPSPSATDSFESRSKPSILVVDDHPADIEVIEGALSSDYRVSSANSGADALAWLRGHALPDLILLDVVMPGLDGYETCEEIKRDASLADIPVIFVSVKDATPDEQRGFAAGAVDYIGKPIQPSLLRARVGAHVALYRSHLDLDRKVAERTEELEDARLQLRQMAADMALAEERERRRLAVHLHDGPTQELVAAKLLLGGPGGPGGPSGRLRADPMAAMAQATDLIDSAIDQCRNLCFELSPRLLYDKGLEPALEWLGRKHATETGSEVQFKHLGDPRPASLELKVTIYQCARELLQNVAKHARATQVELRLEWKAQGLKLKVSDNGVGFGAAGTEREFGLDGPSQEAGTPRGFGLFSIQDRIDLVGGTVNVHSNDSTAVSVEVPLMS</sequence>
<dbReference type="Gene3D" id="3.40.50.2300">
    <property type="match status" value="1"/>
</dbReference>
<organism evidence="7 8">
    <name type="scientific">Saltatorellus ferox</name>
    <dbReference type="NCBI Taxonomy" id="2528018"/>
    <lineage>
        <taxon>Bacteria</taxon>
        <taxon>Pseudomonadati</taxon>
        <taxon>Planctomycetota</taxon>
        <taxon>Planctomycetia</taxon>
        <taxon>Planctomycetia incertae sedis</taxon>
        <taxon>Saltatorellus</taxon>
    </lineage>
</organism>